<dbReference type="AlphaFoldDB" id="J0CT88"/>
<keyword evidence="3" id="KW-1185">Reference proteome</keyword>
<dbReference type="KEGG" id="adl:AURDEDRAFT_177412"/>
<reference evidence="3" key="1">
    <citation type="journal article" date="2012" name="Science">
        <title>The Paleozoic origin of enzymatic lignin decomposition reconstructed from 31 fungal genomes.</title>
        <authorList>
            <person name="Floudas D."/>
            <person name="Binder M."/>
            <person name="Riley R."/>
            <person name="Barry K."/>
            <person name="Blanchette R.A."/>
            <person name="Henrissat B."/>
            <person name="Martinez A.T."/>
            <person name="Otillar R."/>
            <person name="Spatafora J.W."/>
            <person name="Yadav J.S."/>
            <person name="Aerts A."/>
            <person name="Benoit I."/>
            <person name="Boyd A."/>
            <person name="Carlson A."/>
            <person name="Copeland A."/>
            <person name="Coutinho P.M."/>
            <person name="de Vries R.P."/>
            <person name="Ferreira P."/>
            <person name="Findley K."/>
            <person name="Foster B."/>
            <person name="Gaskell J."/>
            <person name="Glotzer D."/>
            <person name="Gorecki P."/>
            <person name="Heitman J."/>
            <person name="Hesse C."/>
            <person name="Hori C."/>
            <person name="Igarashi K."/>
            <person name="Jurgens J.A."/>
            <person name="Kallen N."/>
            <person name="Kersten P."/>
            <person name="Kohler A."/>
            <person name="Kuees U."/>
            <person name="Kumar T.K.A."/>
            <person name="Kuo A."/>
            <person name="LaButti K."/>
            <person name="Larrondo L.F."/>
            <person name="Lindquist E."/>
            <person name="Ling A."/>
            <person name="Lombard V."/>
            <person name="Lucas S."/>
            <person name="Lundell T."/>
            <person name="Martin R."/>
            <person name="McLaughlin D.J."/>
            <person name="Morgenstern I."/>
            <person name="Morin E."/>
            <person name="Murat C."/>
            <person name="Nagy L.G."/>
            <person name="Nolan M."/>
            <person name="Ohm R.A."/>
            <person name="Patyshakuliyeva A."/>
            <person name="Rokas A."/>
            <person name="Ruiz-Duenas F.J."/>
            <person name="Sabat G."/>
            <person name="Salamov A."/>
            <person name="Samejima M."/>
            <person name="Schmutz J."/>
            <person name="Slot J.C."/>
            <person name="St John F."/>
            <person name="Stenlid J."/>
            <person name="Sun H."/>
            <person name="Sun S."/>
            <person name="Syed K."/>
            <person name="Tsang A."/>
            <person name="Wiebenga A."/>
            <person name="Young D."/>
            <person name="Pisabarro A."/>
            <person name="Eastwood D.C."/>
            <person name="Martin F."/>
            <person name="Cullen D."/>
            <person name="Grigoriev I.V."/>
            <person name="Hibbett D.S."/>
        </authorList>
    </citation>
    <scope>NUCLEOTIDE SEQUENCE [LARGE SCALE GENOMIC DNA]</scope>
    <source>
        <strain evidence="3">TFB10046</strain>
    </source>
</reference>
<accession>J0CT88</accession>
<gene>
    <name evidence="2" type="ORF">AURDEDRAFT_177412</name>
</gene>
<name>J0CT88_AURST</name>
<proteinExistence type="predicted"/>
<feature type="compositionally biased region" description="Basic and acidic residues" evidence="1">
    <location>
        <begin position="334"/>
        <end position="344"/>
    </location>
</feature>
<sequence length="413" mass="45961">MDHVHAVPDAIPETISQDATCARCNRKHKTYLNGHVGPREFWGRMVIWCPQQGYVARMNHTTLAMEVMCEHVGYVHLSPPPRAPPRGRPGRLDWRGGIAPRQAPLAVAPPRPAPPALVAVAARAENVVVTISLEMTNQHTTYTVDHLIPLLAFDLILLPDNVRQRLHYADIVDGTAEVLLHNHWNPLVIHRSLDISSIRAQSRLNLRAVSRIFPLRYACDMADGLRRFALYSEEDPDASPAVVFEKAFNGTPWPGPDALFDAQRLWEALPRKLRQRYSACDRTDEFTWSRVVGAADAVRYSSPPAESSAEGSRKRKRKDSGKQDMHAHAPQRGVKRERAVDKLPPRKRTIVDLSSSDDEIEFIAHTPARDMKREPVAAADAVPRREPQAAPAGNLAADDDDDVTVLGSEPVDA</sequence>
<dbReference type="EMBL" id="JH688199">
    <property type="protein sequence ID" value="EJD33501.1"/>
    <property type="molecule type" value="Genomic_DNA"/>
</dbReference>
<feature type="region of interest" description="Disordered" evidence="1">
    <location>
        <begin position="299"/>
        <end position="413"/>
    </location>
</feature>
<evidence type="ECO:0000256" key="1">
    <source>
        <dbReference type="SAM" id="MobiDB-lite"/>
    </source>
</evidence>
<evidence type="ECO:0000313" key="3">
    <source>
        <dbReference type="Proteomes" id="UP000006514"/>
    </source>
</evidence>
<organism evidence="2 3">
    <name type="scientific">Auricularia subglabra (strain TFB-10046 / SS5)</name>
    <name type="common">White-rot fungus</name>
    <name type="synonym">Auricularia delicata (strain TFB10046)</name>
    <dbReference type="NCBI Taxonomy" id="717982"/>
    <lineage>
        <taxon>Eukaryota</taxon>
        <taxon>Fungi</taxon>
        <taxon>Dikarya</taxon>
        <taxon>Basidiomycota</taxon>
        <taxon>Agaricomycotina</taxon>
        <taxon>Agaricomycetes</taxon>
        <taxon>Auriculariales</taxon>
        <taxon>Auriculariaceae</taxon>
        <taxon>Auricularia</taxon>
    </lineage>
</organism>
<evidence type="ECO:0000313" key="2">
    <source>
        <dbReference type="EMBL" id="EJD33501.1"/>
    </source>
</evidence>
<dbReference type="Proteomes" id="UP000006514">
    <property type="component" value="Unassembled WGS sequence"/>
</dbReference>
<protein>
    <submittedName>
        <fullName evidence="2">Uncharacterized protein</fullName>
    </submittedName>
</protein>
<feature type="compositionally biased region" description="Low complexity" evidence="1">
    <location>
        <begin position="301"/>
        <end position="310"/>
    </location>
</feature>
<dbReference type="InParanoid" id="J0CT88"/>